<evidence type="ECO:0000313" key="2">
    <source>
        <dbReference type="EMBL" id="MED6221584.1"/>
    </source>
</evidence>
<dbReference type="InterPro" id="IPR021109">
    <property type="entry name" value="Peptidase_aspartic_dom_sf"/>
</dbReference>
<feature type="compositionally biased region" description="Basic and acidic residues" evidence="1">
    <location>
        <begin position="161"/>
        <end position="178"/>
    </location>
</feature>
<keyword evidence="3" id="KW-1185">Reference proteome</keyword>
<dbReference type="EMBL" id="JASCZI010272306">
    <property type="protein sequence ID" value="MED6221584.1"/>
    <property type="molecule type" value="Genomic_DNA"/>
</dbReference>
<accession>A0ABU6ZI24</accession>
<gene>
    <name evidence="2" type="ORF">PIB30_056162</name>
</gene>
<evidence type="ECO:0000256" key="1">
    <source>
        <dbReference type="SAM" id="MobiDB-lite"/>
    </source>
</evidence>
<reference evidence="2 3" key="1">
    <citation type="journal article" date="2023" name="Plants (Basel)">
        <title>Bridging the Gap: Combining Genomics and Transcriptomics Approaches to Understand Stylosanthes scabra, an Orphan Legume from the Brazilian Caatinga.</title>
        <authorList>
            <person name="Ferreira-Neto J.R.C."/>
            <person name="da Silva M.D."/>
            <person name="Binneck E."/>
            <person name="de Melo N.F."/>
            <person name="da Silva R.H."/>
            <person name="de Melo A.L.T.M."/>
            <person name="Pandolfi V."/>
            <person name="Bustamante F.O."/>
            <person name="Brasileiro-Vidal A.C."/>
            <person name="Benko-Iseppon A.M."/>
        </authorList>
    </citation>
    <scope>NUCLEOTIDE SEQUENCE [LARGE SCALE GENOMIC DNA]</scope>
    <source>
        <tissue evidence="2">Leaves</tissue>
    </source>
</reference>
<protein>
    <submittedName>
        <fullName evidence="2">Uncharacterized protein</fullName>
    </submittedName>
</protein>
<feature type="region of interest" description="Disordered" evidence="1">
    <location>
        <begin position="101"/>
        <end position="178"/>
    </location>
</feature>
<sequence length="178" mass="20303">MAYELYCLLDLGPLRTTKDIFTTADMGIVSIAGIAKDVVVTIGRLTFPTDFHVIRSTRHSIGGTPQVLLGRPTLKTVGFKLNYITNVFSFKVGNMEEVYHPKKPPAMNKKFSHQVQLSKEDKDERKQSEETKTRLKRSKGLKSSPPHVKKKKKDHTKKVLHHNDAMNHHLVKDQSEWN</sequence>
<name>A0ABU6ZI24_9FABA</name>
<dbReference type="Gene3D" id="2.40.70.10">
    <property type="entry name" value="Acid Proteases"/>
    <property type="match status" value="1"/>
</dbReference>
<feature type="compositionally biased region" description="Basic and acidic residues" evidence="1">
    <location>
        <begin position="118"/>
        <end position="133"/>
    </location>
</feature>
<proteinExistence type="predicted"/>
<comment type="caution">
    <text evidence="2">The sequence shown here is derived from an EMBL/GenBank/DDBJ whole genome shotgun (WGS) entry which is preliminary data.</text>
</comment>
<organism evidence="2 3">
    <name type="scientific">Stylosanthes scabra</name>
    <dbReference type="NCBI Taxonomy" id="79078"/>
    <lineage>
        <taxon>Eukaryota</taxon>
        <taxon>Viridiplantae</taxon>
        <taxon>Streptophyta</taxon>
        <taxon>Embryophyta</taxon>
        <taxon>Tracheophyta</taxon>
        <taxon>Spermatophyta</taxon>
        <taxon>Magnoliopsida</taxon>
        <taxon>eudicotyledons</taxon>
        <taxon>Gunneridae</taxon>
        <taxon>Pentapetalae</taxon>
        <taxon>rosids</taxon>
        <taxon>fabids</taxon>
        <taxon>Fabales</taxon>
        <taxon>Fabaceae</taxon>
        <taxon>Papilionoideae</taxon>
        <taxon>50 kb inversion clade</taxon>
        <taxon>dalbergioids sensu lato</taxon>
        <taxon>Dalbergieae</taxon>
        <taxon>Pterocarpus clade</taxon>
        <taxon>Stylosanthes</taxon>
    </lineage>
</organism>
<dbReference type="Proteomes" id="UP001341840">
    <property type="component" value="Unassembled WGS sequence"/>
</dbReference>
<evidence type="ECO:0000313" key="3">
    <source>
        <dbReference type="Proteomes" id="UP001341840"/>
    </source>
</evidence>
<feature type="compositionally biased region" description="Basic residues" evidence="1">
    <location>
        <begin position="147"/>
        <end position="160"/>
    </location>
</feature>